<name>A0A2H0KF94_9BACT</name>
<dbReference type="EMBL" id="PCVI01000050">
    <property type="protein sequence ID" value="PIQ69938.1"/>
    <property type="molecule type" value="Genomic_DNA"/>
</dbReference>
<dbReference type="Gene3D" id="3.30.460.40">
    <property type="match status" value="1"/>
</dbReference>
<dbReference type="Pfam" id="PF09970">
    <property type="entry name" value="DUF2204"/>
    <property type="match status" value="1"/>
</dbReference>
<reference evidence="1 2" key="1">
    <citation type="submission" date="2017-09" db="EMBL/GenBank/DDBJ databases">
        <title>Depth-based differentiation of microbial function through sediment-hosted aquifers and enrichment of novel symbionts in the deep terrestrial subsurface.</title>
        <authorList>
            <person name="Probst A.J."/>
            <person name="Ladd B."/>
            <person name="Jarett J.K."/>
            <person name="Geller-Mcgrath D.E."/>
            <person name="Sieber C.M."/>
            <person name="Emerson J.B."/>
            <person name="Anantharaman K."/>
            <person name="Thomas B.C."/>
            <person name="Malmstrom R."/>
            <person name="Stieglmeier M."/>
            <person name="Klingl A."/>
            <person name="Woyke T."/>
            <person name="Ryan C.M."/>
            <person name="Banfield J.F."/>
        </authorList>
    </citation>
    <scope>NUCLEOTIDE SEQUENCE [LARGE SCALE GENOMIC DNA]</scope>
    <source>
        <strain evidence="1">CG11_big_fil_rev_8_21_14_0_20_40_12</strain>
    </source>
</reference>
<accession>A0A2H0KF94</accession>
<evidence type="ECO:0000313" key="2">
    <source>
        <dbReference type="Proteomes" id="UP000231371"/>
    </source>
</evidence>
<dbReference type="InterPro" id="IPR043519">
    <property type="entry name" value="NT_sf"/>
</dbReference>
<organism evidence="1 2">
    <name type="scientific">Candidatus Shapirobacteria bacterium CG11_big_fil_rev_8_21_14_0_20_40_12</name>
    <dbReference type="NCBI Taxonomy" id="1974889"/>
    <lineage>
        <taxon>Bacteria</taxon>
        <taxon>Candidatus Shapironibacteriota</taxon>
    </lineage>
</organism>
<dbReference type="InterPro" id="IPR018700">
    <property type="entry name" value="DUF2204"/>
</dbReference>
<protein>
    <submittedName>
        <fullName evidence="1">Uncharacterized protein</fullName>
    </submittedName>
</protein>
<dbReference type="Proteomes" id="UP000231371">
    <property type="component" value="Unassembled WGS sequence"/>
</dbReference>
<evidence type="ECO:0000313" key="1">
    <source>
        <dbReference type="EMBL" id="PIQ69938.1"/>
    </source>
</evidence>
<dbReference type="AlphaFoldDB" id="A0A2H0KF94"/>
<comment type="caution">
    <text evidence="1">The sequence shown here is derived from an EMBL/GenBank/DDBJ whole genome shotgun (WGS) entry which is preliminary data.</text>
</comment>
<proteinExistence type="predicted"/>
<sequence length="185" mass="21432">MLNNGSSKEQCLRLEKVIETFPEIKEIVGKFNEVGIKWAIAAGTAAYIYCGGDESSLDDVDIWIASESKEKAAEVLDQEWQSQSSERHKAENIQLGNFDIFTNCRKYQGDKLLLDYQWTDLVEEQLREATIDGINYKIVAPEDVILLKTPNPREKDKEDIRKLENMGLDNNYLQKRKIECRNHFW</sequence>
<dbReference type="SUPFAM" id="SSF81301">
    <property type="entry name" value="Nucleotidyltransferase"/>
    <property type="match status" value="1"/>
</dbReference>
<gene>
    <name evidence="1" type="ORF">COV89_03170</name>
</gene>